<dbReference type="RefSeq" id="WP_046667065.1">
    <property type="nucleotide sequence ID" value="NZ_CCRH01000007.1"/>
</dbReference>
<dbReference type="Proteomes" id="UP000046176">
    <property type="component" value="Unassembled WGS sequence"/>
</dbReference>
<reference evidence="1 2" key="1">
    <citation type="submission" date="2014-08" db="EMBL/GenBank/DDBJ databases">
        <authorList>
            <person name="Chen Y.-H."/>
        </authorList>
    </citation>
    <scope>NUCLEOTIDE SEQUENCE [LARGE SCALE GENOMIC DNA]</scope>
</reference>
<dbReference type="InterPro" id="IPR049519">
    <property type="entry name" value="SmaI"/>
</dbReference>
<dbReference type="Pfam" id="PF17411">
    <property type="entry name" value="SmaI"/>
    <property type="match status" value="1"/>
</dbReference>
<evidence type="ECO:0000313" key="1">
    <source>
        <dbReference type="EMBL" id="CDZ35637.1"/>
    </source>
</evidence>
<organism evidence="1 2">
    <name type="scientific">Neorhizobium galegae bv. officinalis</name>
    <dbReference type="NCBI Taxonomy" id="323656"/>
    <lineage>
        <taxon>Bacteria</taxon>
        <taxon>Pseudomonadati</taxon>
        <taxon>Pseudomonadota</taxon>
        <taxon>Alphaproteobacteria</taxon>
        <taxon>Hyphomicrobiales</taxon>
        <taxon>Rhizobiaceae</taxon>
        <taxon>Rhizobium/Agrobacterium group</taxon>
        <taxon>Neorhizobium</taxon>
    </lineage>
</organism>
<protein>
    <submittedName>
        <fullName evidence="1">Type-2 restriction enzyme SmaI</fullName>
    </submittedName>
</protein>
<name>A0A0T7FKU3_NEOGA</name>
<dbReference type="AlphaFoldDB" id="A0A0T7FKU3"/>
<dbReference type="OrthoDB" id="4127981at2"/>
<sequence length="243" mass="27176">MNTTVTPAEQRYLDELLKAMRGPCVETIPRDSYLLPEFAQEFRATLLVYHYFLKAPLGTSSFEAAFVRASRAAGRMVSPARDGGRFWDVDIDGRKISLKSTAPKTISKDLLHISKLCEAAWIQDVRGAQQREEATKRLFSEYTGAVDSIVMLRLFRKSSKYEMIEIPTSIFGQVADVPRVHFSADGPTIKVPVESSVPDFRVKLDRSDAKITIAGIRRSVCRVLGTWQLDPTVELEAPPPNEG</sequence>
<dbReference type="GO" id="GO:0009036">
    <property type="term" value="F:type II site-specific deoxyribonuclease activity"/>
    <property type="evidence" value="ECO:0007669"/>
    <property type="project" value="InterPro"/>
</dbReference>
<dbReference type="EMBL" id="CCRH01000007">
    <property type="protein sequence ID" value="CDZ35637.1"/>
    <property type="molecule type" value="Genomic_DNA"/>
</dbReference>
<proteinExistence type="predicted"/>
<gene>
    <name evidence="1" type="primary">smaI</name>
    <name evidence="1" type="ORF">NGAL_HAMBI1145_29470</name>
</gene>
<accession>A0A0T7FKU3</accession>
<evidence type="ECO:0000313" key="2">
    <source>
        <dbReference type="Proteomes" id="UP000046176"/>
    </source>
</evidence>